<accession>A0A069PRT0</accession>
<evidence type="ECO:0000313" key="2">
    <source>
        <dbReference type="Proteomes" id="UP000027466"/>
    </source>
</evidence>
<dbReference type="EMBL" id="JFHC01000009">
    <property type="protein sequence ID" value="KDR43300.1"/>
    <property type="molecule type" value="Genomic_DNA"/>
</dbReference>
<dbReference type="Proteomes" id="UP000027466">
    <property type="component" value="Unassembled WGS sequence"/>
</dbReference>
<comment type="caution">
    <text evidence="1">The sequence shown here is derived from an EMBL/GenBank/DDBJ whole genome shotgun (WGS) entry which is preliminary data.</text>
</comment>
<dbReference type="RefSeq" id="WP_035939083.1">
    <property type="nucleotide sequence ID" value="NZ_CADFFX010000019.1"/>
</dbReference>
<dbReference type="STRING" id="60547.GCA_000751215_06148"/>
<gene>
    <name evidence="1" type="ORF">BG61_40100</name>
</gene>
<proteinExistence type="predicted"/>
<keyword evidence="2" id="KW-1185">Reference proteome</keyword>
<name>A0A069PRT0_9BURK</name>
<protein>
    <submittedName>
        <fullName evidence="1">Uncharacterized protein</fullName>
    </submittedName>
</protein>
<evidence type="ECO:0000313" key="1">
    <source>
        <dbReference type="EMBL" id="KDR43300.1"/>
    </source>
</evidence>
<reference evidence="1 2" key="1">
    <citation type="submission" date="2014-03" db="EMBL/GenBank/DDBJ databases">
        <title>Draft Genome Sequences of Four Burkholderia Strains.</title>
        <authorList>
            <person name="Liu X.Y."/>
            <person name="Li C.X."/>
            <person name="Xu J.H."/>
        </authorList>
    </citation>
    <scope>NUCLEOTIDE SEQUENCE [LARGE SCALE GENOMIC DNA]</scope>
    <source>
        <strain evidence="1 2">DSM 50014</strain>
    </source>
</reference>
<sequence>MRLDWIRRDGDAADAHAGGFVDDGRTVGQRSRLMGDTGLSFPVDARPQSFEDRWCDAAVFPAKARRVIESEARFAGFEIVLRDVACDFAHASMLLRSGGRLVLLVICDASRRIDGDRVHAVVRRARLLCAGAAILLAHSGERGGASEGVLHRMNGVDDPALYVAWMTDC</sequence>
<dbReference type="AlphaFoldDB" id="A0A069PRT0"/>
<organism evidence="1 2">
    <name type="scientific">Caballeronia glathei</name>
    <dbReference type="NCBI Taxonomy" id="60547"/>
    <lineage>
        <taxon>Bacteria</taxon>
        <taxon>Pseudomonadati</taxon>
        <taxon>Pseudomonadota</taxon>
        <taxon>Betaproteobacteria</taxon>
        <taxon>Burkholderiales</taxon>
        <taxon>Burkholderiaceae</taxon>
        <taxon>Caballeronia</taxon>
    </lineage>
</organism>